<evidence type="ECO:0000313" key="1">
    <source>
        <dbReference type="EMBL" id="EDS73591.1"/>
    </source>
</evidence>
<keyword evidence="2" id="KW-1185">Reference proteome</keyword>
<comment type="caution">
    <text evidence="1">The sequence shown here is derived from an EMBL/GenBank/DDBJ whole genome shotgun (WGS) entry which is preliminary data.</text>
</comment>
<reference evidence="1" key="2">
    <citation type="submission" date="2013-08" db="EMBL/GenBank/DDBJ databases">
        <title>Draft genome sequence of Anaerofustis stercorihominis (DSM 17244).</title>
        <authorList>
            <person name="Sudarsanam P."/>
            <person name="Ley R."/>
            <person name="Guruge J."/>
            <person name="Turnbaugh P.J."/>
            <person name="Mahowald M."/>
            <person name="Liep D."/>
            <person name="Gordon J."/>
        </authorList>
    </citation>
    <scope>NUCLEOTIDE SEQUENCE</scope>
    <source>
        <strain evidence="1">DSM 17244</strain>
    </source>
</reference>
<organism evidence="1 2">
    <name type="scientific">Anaerofustis stercorihominis DSM 17244</name>
    <dbReference type="NCBI Taxonomy" id="445971"/>
    <lineage>
        <taxon>Bacteria</taxon>
        <taxon>Bacillati</taxon>
        <taxon>Bacillota</taxon>
        <taxon>Clostridia</taxon>
        <taxon>Eubacteriales</taxon>
        <taxon>Eubacteriaceae</taxon>
        <taxon>Anaerofustis</taxon>
    </lineage>
</organism>
<sequence length="131" mass="15453">MVELNASRFPKKCYPLFLGREAIPFPIQRKFYFKLINLLSDLRVNDFSKFNIPFSEALFLTQRKNLTVYPLEKWAGFFLIKMCLGTLNNTISKLYCAADLHQQDLRVSLSCFLFVKILAWFLRDGVPYNWL</sequence>
<accession>B1C622</accession>
<protein>
    <submittedName>
        <fullName evidence="1">Uncharacterized protein</fullName>
    </submittedName>
</protein>
<reference evidence="1" key="1">
    <citation type="submission" date="2008-01" db="EMBL/GenBank/DDBJ databases">
        <authorList>
            <person name="Fulton L."/>
            <person name="Clifton S."/>
            <person name="Fulton B."/>
            <person name="Xu J."/>
            <person name="Minx P."/>
            <person name="Pepin K.H."/>
            <person name="Johnson M."/>
            <person name="Thiruvilangam P."/>
            <person name="Bhonagiri V."/>
            <person name="Nash W.E."/>
            <person name="Mardis E.R."/>
            <person name="Wilson R.K."/>
        </authorList>
    </citation>
    <scope>NUCLEOTIDE SEQUENCE [LARGE SCALE GENOMIC DNA]</scope>
    <source>
        <strain evidence="1">DSM 17244</strain>
    </source>
</reference>
<gene>
    <name evidence="1" type="ORF">ANASTE_00160</name>
</gene>
<dbReference type="EMBL" id="ABIL02000003">
    <property type="protein sequence ID" value="EDS73591.1"/>
    <property type="molecule type" value="Genomic_DNA"/>
</dbReference>
<dbReference type="AlphaFoldDB" id="B1C622"/>
<dbReference type="HOGENOM" id="CLU_1923197_0_0_9"/>
<proteinExistence type="predicted"/>
<evidence type="ECO:0000313" key="2">
    <source>
        <dbReference type="Proteomes" id="UP000005178"/>
    </source>
</evidence>
<name>B1C622_9FIRM</name>
<dbReference type="Proteomes" id="UP000005178">
    <property type="component" value="Unassembled WGS sequence"/>
</dbReference>